<protein>
    <submittedName>
        <fullName evidence="1">Uncharacterized protein</fullName>
    </submittedName>
</protein>
<organism evidence="1 2">
    <name type="scientific">Dallia pectoralis</name>
    <name type="common">Alaska blackfish</name>
    <dbReference type="NCBI Taxonomy" id="75939"/>
    <lineage>
        <taxon>Eukaryota</taxon>
        <taxon>Metazoa</taxon>
        <taxon>Chordata</taxon>
        <taxon>Craniata</taxon>
        <taxon>Vertebrata</taxon>
        <taxon>Euteleostomi</taxon>
        <taxon>Actinopterygii</taxon>
        <taxon>Neopterygii</taxon>
        <taxon>Teleostei</taxon>
        <taxon>Protacanthopterygii</taxon>
        <taxon>Esociformes</taxon>
        <taxon>Umbridae</taxon>
        <taxon>Dallia</taxon>
    </lineage>
</organism>
<gene>
    <name evidence="1" type="ORF">DPEC_G00348150</name>
</gene>
<reference evidence="1" key="1">
    <citation type="submission" date="2021-05" db="EMBL/GenBank/DDBJ databases">
        <authorList>
            <person name="Pan Q."/>
            <person name="Jouanno E."/>
            <person name="Zahm M."/>
            <person name="Klopp C."/>
            <person name="Cabau C."/>
            <person name="Louis A."/>
            <person name="Berthelot C."/>
            <person name="Parey E."/>
            <person name="Roest Crollius H."/>
            <person name="Montfort J."/>
            <person name="Robinson-Rechavi M."/>
            <person name="Bouchez O."/>
            <person name="Lampietro C."/>
            <person name="Lopez Roques C."/>
            <person name="Donnadieu C."/>
            <person name="Postlethwait J."/>
            <person name="Bobe J."/>
            <person name="Dillon D."/>
            <person name="Chandos A."/>
            <person name="von Hippel F."/>
            <person name="Guiguen Y."/>
        </authorList>
    </citation>
    <scope>NUCLEOTIDE SEQUENCE</scope>
    <source>
        <strain evidence="1">YG-Jan2019</strain>
    </source>
</reference>
<proteinExistence type="predicted"/>
<evidence type="ECO:0000313" key="1">
    <source>
        <dbReference type="EMBL" id="KAJ7986184.1"/>
    </source>
</evidence>
<evidence type="ECO:0000313" key="2">
    <source>
        <dbReference type="Proteomes" id="UP001157502"/>
    </source>
</evidence>
<name>A0ACC2F4D0_DALPE</name>
<accession>A0ACC2F4D0</accession>
<comment type="caution">
    <text evidence="1">The sequence shown here is derived from an EMBL/GenBank/DDBJ whole genome shotgun (WGS) entry which is preliminary data.</text>
</comment>
<dbReference type="EMBL" id="CM055762">
    <property type="protein sequence ID" value="KAJ7986184.1"/>
    <property type="molecule type" value="Genomic_DNA"/>
</dbReference>
<dbReference type="Proteomes" id="UP001157502">
    <property type="component" value="Chromosome 35"/>
</dbReference>
<keyword evidence="2" id="KW-1185">Reference proteome</keyword>
<sequence length="102" mass="11656">MARPTVTMSKQGWKNHLPKRSLPPKPLPPPSSTFLVPPCRTKELFTDERQVRATKWSSSRGWPSSSPLWIYCSPLVALYQPTARARLHRTCQLSAKSLNRQE</sequence>